<dbReference type="InterPro" id="IPR003661">
    <property type="entry name" value="HisK_dim/P_dom"/>
</dbReference>
<dbReference type="KEGG" id="mic:Mic7113_2204"/>
<dbReference type="Pfam" id="PF00072">
    <property type="entry name" value="Response_reg"/>
    <property type="match status" value="1"/>
</dbReference>
<dbReference type="SMART" id="SM00388">
    <property type="entry name" value="HisKA"/>
    <property type="match status" value="1"/>
</dbReference>
<evidence type="ECO:0000259" key="19">
    <source>
        <dbReference type="PROSITE" id="PS50110"/>
    </source>
</evidence>
<feature type="transmembrane region" description="Helical" evidence="17">
    <location>
        <begin position="64"/>
        <end position="84"/>
    </location>
</feature>
<dbReference type="HOGENOM" id="CLU_000445_114_15_3"/>
<dbReference type="Pfam" id="PF00512">
    <property type="entry name" value="HisKA"/>
    <property type="match status" value="1"/>
</dbReference>
<keyword evidence="6 22" id="KW-0808">Transferase</keyword>
<dbReference type="InterPro" id="IPR005467">
    <property type="entry name" value="His_kinase_dom"/>
</dbReference>
<evidence type="ECO:0000256" key="6">
    <source>
        <dbReference type="ARBA" id="ARBA00022679"/>
    </source>
</evidence>
<feature type="compositionally biased region" description="Basic and acidic residues" evidence="16">
    <location>
        <begin position="670"/>
        <end position="681"/>
    </location>
</feature>
<dbReference type="EC" id="2.7.13.3" evidence="4"/>
<evidence type="ECO:0000259" key="18">
    <source>
        <dbReference type="PROSITE" id="PS50109"/>
    </source>
</evidence>
<evidence type="ECO:0000256" key="12">
    <source>
        <dbReference type="ARBA" id="ARBA00023306"/>
    </source>
</evidence>
<dbReference type="InterPro" id="IPR011006">
    <property type="entry name" value="CheY-like_superfamily"/>
</dbReference>
<evidence type="ECO:0000256" key="2">
    <source>
        <dbReference type="ARBA" id="ARBA00004370"/>
    </source>
</evidence>
<dbReference type="InterPro" id="IPR004358">
    <property type="entry name" value="Sig_transdc_His_kin-like_C"/>
</dbReference>
<dbReference type="InterPro" id="IPR035965">
    <property type="entry name" value="PAS-like_dom_sf"/>
</dbReference>
<dbReference type="InterPro" id="IPR000700">
    <property type="entry name" value="PAS-assoc_C"/>
</dbReference>
<evidence type="ECO:0000256" key="8">
    <source>
        <dbReference type="ARBA" id="ARBA00022777"/>
    </source>
</evidence>
<dbReference type="Gene3D" id="1.10.287.130">
    <property type="match status" value="1"/>
</dbReference>
<dbReference type="Gene3D" id="3.30.450.20">
    <property type="entry name" value="PAS domain"/>
    <property type="match status" value="1"/>
</dbReference>
<dbReference type="RefSeq" id="WP_015182170.1">
    <property type="nucleotide sequence ID" value="NC_019738.1"/>
</dbReference>
<keyword evidence="5 14" id="KW-0597">Phosphoprotein</keyword>
<evidence type="ECO:0000256" key="17">
    <source>
        <dbReference type="SAM" id="Phobius"/>
    </source>
</evidence>
<keyword evidence="17" id="KW-1133">Transmembrane helix</keyword>
<keyword evidence="11 17" id="KW-0472">Membrane</keyword>
<evidence type="ECO:0000256" key="14">
    <source>
        <dbReference type="PROSITE-ProRule" id="PRU00169"/>
    </source>
</evidence>
<dbReference type="InterPro" id="IPR001789">
    <property type="entry name" value="Sig_transdc_resp-reg_receiver"/>
</dbReference>
<keyword evidence="9" id="KW-0067">ATP-binding</keyword>
<dbReference type="SMART" id="SM00091">
    <property type="entry name" value="PAS"/>
    <property type="match status" value="1"/>
</dbReference>
<comment type="subcellular location">
    <subcellularLocation>
        <location evidence="2">Membrane</location>
    </subcellularLocation>
</comment>
<dbReference type="CDD" id="cd00130">
    <property type="entry name" value="PAS"/>
    <property type="match status" value="1"/>
</dbReference>
<dbReference type="Pfam" id="PF02518">
    <property type="entry name" value="HATPase_c"/>
    <property type="match status" value="1"/>
</dbReference>
<keyword evidence="12" id="KW-0131">Cell cycle</keyword>
<proteinExistence type="inferred from homology"/>
<dbReference type="SMART" id="SM00448">
    <property type="entry name" value="REC"/>
    <property type="match status" value="1"/>
</dbReference>
<evidence type="ECO:0000256" key="5">
    <source>
        <dbReference type="ARBA" id="ARBA00022553"/>
    </source>
</evidence>
<feature type="modified residue" description="4-aspartylphosphate" evidence="14">
    <location>
        <position position="583"/>
    </location>
</feature>
<evidence type="ECO:0000313" key="22">
    <source>
        <dbReference type="EMBL" id="AFZ18018.1"/>
    </source>
</evidence>
<keyword evidence="10" id="KW-0902">Two-component regulatory system</keyword>
<feature type="coiled-coil region" evidence="15">
    <location>
        <begin position="267"/>
        <end position="294"/>
    </location>
</feature>
<dbReference type="GO" id="GO:0005524">
    <property type="term" value="F:ATP binding"/>
    <property type="evidence" value="ECO:0007669"/>
    <property type="project" value="UniProtKB-KW"/>
</dbReference>
<dbReference type="GO" id="GO:0000155">
    <property type="term" value="F:phosphorelay sensor kinase activity"/>
    <property type="evidence" value="ECO:0007669"/>
    <property type="project" value="InterPro"/>
</dbReference>
<evidence type="ECO:0000313" key="23">
    <source>
        <dbReference type="Proteomes" id="UP000010471"/>
    </source>
</evidence>
<evidence type="ECO:0000256" key="11">
    <source>
        <dbReference type="ARBA" id="ARBA00023136"/>
    </source>
</evidence>
<dbReference type="InterPro" id="IPR003594">
    <property type="entry name" value="HATPase_dom"/>
</dbReference>
<dbReference type="PANTHER" id="PTHR45339:SF1">
    <property type="entry name" value="HYBRID SIGNAL TRANSDUCTION HISTIDINE KINASE J"/>
    <property type="match status" value="1"/>
</dbReference>
<dbReference type="CDD" id="cd17546">
    <property type="entry name" value="REC_hyHK_CKI1_RcsC-like"/>
    <property type="match status" value="1"/>
</dbReference>
<dbReference type="SUPFAM" id="SSF55785">
    <property type="entry name" value="PYP-like sensor domain (PAS domain)"/>
    <property type="match status" value="1"/>
</dbReference>
<organism evidence="22 23">
    <name type="scientific">Allocoleopsis franciscana PCC 7113</name>
    <dbReference type="NCBI Taxonomy" id="1173027"/>
    <lineage>
        <taxon>Bacteria</taxon>
        <taxon>Bacillati</taxon>
        <taxon>Cyanobacteriota</taxon>
        <taxon>Cyanophyceae</taxon>
        <taxon>Coleofasciculales</taxon>
        <taxon>Coleofasciculaceae</taxon>
        <taxon>Allocoleopsis</taxon>
        <taxon>Allocoleopsis franciscana</taxon>
    </lineage>
</organism>
<keyword evidence="15" id="KW-0175">Coiled coil</keyword>
<gene>
    <name evidence="22" type="ORF">Mic7113_2204</name>
</gene>
<dbReference type="STRING" id="1173027.Mic7113_2204"/>
<dbReference type="Pfam" id="PF25487">
    <property type="entry name" value="ETR1_N"/>
    <property type="match status" value="1"/>
</dbReference>
<dbReference type="eggNOG" id="COG5002">
    <property type="taxonomic scope" value="Bacteria"/>
</dbReference>
<dbReference type="SUPFAM" id="SSF55874">
    <property type="entry name" value="ATPase domain of HSP90 chaperone/DNA topoisomerase II/histidine kinase"/>
    <property type="match status" value="1"/>
</dbReference>
<dbReference type="AlphaFoldDB" id="K9WCQ2"/>
<reference evidence="22 23" key="1">
    <citation type="submission" date="2012-06" db="EMBL/GenBank/DDBJ databases">
        <title>Finished chromosome of genome of Microcoleus sp. PCC 7113.</title>
        <authorList>
            <consortium name="US DOE Joint Genome Institute"/>
            <person name="Gugger M."/>
            <person name="Coursin T."/>
            <person name="Rippka R."/>
            <person name="Tandeau De Marsac N."/>
            <person name="Huntemann M."/>
            <person name="Wei C.-L."/>
            <person name="Han J."/>
            <person name="Detter J.C."/>
            <person name="Han C."/>
            <person name="Tapia R."/>
            <person name="Chen A."/>
            <person name="Kyrpides N."/>
            <person name="Mavromatis K."/>
            <person name="Markowitz V."/>
            <person name="Szeto E."/>
            <person name="Ivanova N."/>
            <person name="Pagani I."/>
            <person name="Pati A."/>
            <person name="Goodwin L."/>
            <person name="Nordberg H.P."/>
            <person name="Cantor M.N."/>
            <person name="Hua S.X."/>
            <person name="Woyke T."/>
            <person name="Kerfeld C.A."/>
        </authorList>
    </citation>
    <scope>NUCLEOTIDE SEQUENCE [LARGE SCALE GENOMIC DNA]</scope>
    <source>
        <strain evidence="22 23">PCC 7113</strain>
    </source>
</reference>
<comment type="catalytic activity">
    <reaction evidence="1">
        <text>ATP + protein L-histidine = ADP + protein N-phospho-L-histidine.</text>
        <dbReference type="EC" id="2.7.13.3"/>
    </reaction>
</comment>
<evidence type="ECO:0000259" key="21">
    <source>
        <dbReference type="PROSITE" id="PS50113"/>
    </source>
</evidence>
<dbReference type="PRINTS" id="PR00344">
    <property type="entry name" value="BCTRLSENSOR"/>
</dbReference>
<accession>K9WCQ2</accession>
<dbReference type="FunFam" id="3.30.565.10:FF:000010">
    <property type="entry name" value="Sensor histidine kinase RcsC"/>
    <property type="match status" value="1"/>
</dbReference>
<dbReference type="SUPFAM" id="SSF47384">
    <property type="entry name" value="Homodimeric domain of signal transducing histidine kinase"/>
    <property type="match status" value="1"/>
</dbReference>
<dbReference type="NCBIfam" id="TIGR00229">
    <property type="entry name" value="sensory_box"/>
    <property type="match status" value="1"/>
</dbReference>
<dbReference type="CDD" id="cd16922">
    <property type="entry name" value="HATPase_EvgS-ArcB-TorS-like"/>
    <property type="match status" value="1"/>
</dbReference>
<evidence type="ECO:0000259" key="20">
    <source>
        <dbReference type="PROSITE" id="PS50112"/>
    </source>
</evidence>
<feature type="domain" description="PAS" evidence="20">
    <location>
        <begin position="169"/>
        <end position="205"/>
    </location>
</feature>
<dbReference type="PROSITE" id="PS50112">
    <property type="entry name" value="PAS"/>
    <property type="match status" value="1"/>
</dbReference>
<dbReference type="InterPro" id="IPR036097">
    <property type="entry name" value="HisK_dim/P_sf"/>
</dbReference>
<dbReference type="PROSITE" id="PS50109">
    <property type="entry name" value="HIS_KIN"/>
    <property type="match status" value="1"/>
</dbReference>
<evidence type="ECO:0000256" key="9">
    <source>
        <dbReference type="ARBA" id="ARBA00022840"/>
    </source>
</evidence>
<evidence type="ECO:0000256" key="16">
    <source>
        <dbReference type="SAM" id="MobiDB-lite"/>
    </source>
</evidence>
<keyword evidence="17" id="KW-0812">Transmembrane</keyword>
<evidence type="ECO:0000256" key="4">
    <source>
        <dbReference type="ARBA" id="ARBA00012438"/>
    </source>
</evidence>
<dbReference type="CDD" id="cd00082">
    <property type="entry name" value="HisKA"/>
    <property type="match status" value="1"/>
</dbReference>
<dbReference type="eggNOG" id="COG3706">
    <property type="taxonomic scope" value="Bacteria"/>
</dbReference>
<dbReference type="InterPro" id="IPR000014">
    <property type="entry name" value="PAS"/>
</dbReference>
<dbReference type="InterPro" id="IPR058544">
    <property type="entry name" value="ETR1_N"/>
</dbReference>
<feature type="region of interest" description="Disordered" evidence="16">
    <location>
        <begin position="670"/>
        <end position="701"/>
    </location>
</feature>
<feature type="domain" description="Response regulatory" evidence="19">
    <location>
        <begin position="534"/>
        <end position="650"/>
    </location>
</feature>
<comment type="similarity">
    <text evidence="3">In the N-terminal section; belongs to the phytochrome family.</text>
</comment>
<dbReference type="FunFam" id="1.10.287.130:FF:000038">
    <property type="entry name" value="Sensory transduction histidine kinase"/>
    <property type="match status" value="1"/>
</dbReference>
<keyword evidence="8 22" id="KW-0418">Kinase</keyword>
<dbReference type="Gene3D" id="3.40.50.2300">
    <property type="match status" value="1"/>
</dbReference>
<dbReference type="PANTHER" id="PTHR45339">
    <property type="entry name" value="HYBRID SIGNAL TRANSDUCTION HISTIDINE KINASE J"/>
    <property type="match status" value="1"/>
</dbReference>
<feature type="domain" description="Histidine kinase" evidence="18">
    <location>
        <begin position="294"/>
        <end position="510"/>
    </location>
</feature>
<dbReference type="EMBL" id="CP003630">
    <property type="protein sequence ID" value="AFZ18018.1"/>
    <property type="molecule type" value="Genomic_DNA"/>
</dbReference>
<name>K9WCQ2_9CYAN</name>
<dbReference type="SMART" id="SM00086">
    <property type="entry name" value="PAC"/>
    <property type="match status" value="1"/>
</dbReference>
<evidence type="ECO:0000256" key="1">
    <source>
        <dbReference type="ARBA" id="ARBA00000085"/>
    </source>
</evidence>
<feature type="transmembrane region" description="Helical" evidence="17">
    <location>
        <begin position="28"/>
        <end position="52"/>
    </location>
</feature>
<keyword evidence="7" id="KW-0547">Nucleotide-binding</keyword>
<evidence type="ECO:0000256" key="3">
    <source>
        <dbReference type="ARBA" id="ARBA00006402"/>
    </source>
</evidence>
<dbReference type="PROSITE" id="PS50110">
    <property type="entry name" value="RESPONSE_REGULATORY"/>
    <property type="match status" value="1"/>
</dbReference>
<dbReference type="SUPFAM" id="SSF52172">
    <property type="entry name" value="CheY-like"/>
    <property type="match status" value="1"/>
</dbReference>
<keyword evidence="23" id="KW-1185">Reference proteome</keyword>
<dbReference type="Gene3D" id="3.30.565.10">
    <property type="entry name" value="Histidine kinase-like ATPase, C-terminal domain"/>
    <property type="match status" value="1"/>
</dbReference>
<dbReference type="Proteomes" id="UP000010471">
    <property type="component" value="Chromosome"/>
</dbReference>
<dbReference type="PROSITE" id="PS50113">
    <property type="entry name" value="PAC"/>
    <property type="match status" value="1"/>
</dbReference>
<evidence type="ECO:0000256" key="10">
    <source>
        <dbReference type="ARBA" id="ARBA00023012"/>
    </source>
</evidence>
<dbReference type="Pfam" id="PF13426">
    <property type="entry name" value="PAS_9"/>
    <property type="match status" value="1"/>
</dbReference>
<dbReference type="InterPro" id="IPR001610">
    <property type="entry name" value="PAC"/>
</dbReference>
<dbReference type="GO" id="GO:0016020">
    <property type="term" value="C:membrane"/>
    <property type="evidence" value="ECO:0007669"/>
    <property type="project" value="UniProtKB-SubCell"/>
</dbReference>
<feature type="domain" description="PAC" evidence="21">
    <location>
        <begin position="225"/>
        <end position="276"/>
    </location>
</feature>
<evidence type="ECO:0000256" key="13">
    <source>
        <dbReference type="ARBA" id="ARBA00074306"/>
    </source>
</evidence>
<evidence type="ECO:0000256" key="7">
    <source>
        <dbReference type="ARBA" id="ARBA00022741"/>
    </source>
</evidence>
<dbReference type="SMART" id="SM00387">
    <property type="entry name" value="HATPase_c"/>
    <property type="match status" value="1"/>
</dbReference>
<evidence type="ECO:0000256" key="15">
    <source>
        <dbReference type="SAM" id="Coils"/>
    </source>
</evidence>
<dbReference type="InterPro" id="IPR036890">
    <property type="entry name" value="HATPase_C_sf"/>
</dbReference>
<sequence length="779" mass="87858">MLEVLKNLFTSRAFIPHGHCYLWKPELVWLHVMGDALIAIAYYSIPIALVYFVRKRVDLPYPQIFLLFGAFIISCGTTHVMEIWTLWHPTYWLSGLIKAITAVISLYTAMELVPLVNQALALPSPAQLEAANRELEREIGERKRTEARLELQSTIARNMAEGVCLVRAADSAIVYANPKFENMFGYGSGELNGRPVEVLNYASDEQSAKQVASEIMHQLNQYGEATYEVHNVKKDGTPFWCRSHTSRFEHPEYGTVYVAVHEDITESKQAEQTLHKAKEAAEAANRAKSEFLANMSHEFRTPLNGILGYAYILKQEKVLTSKQQNGLNTIQQCGEHLLTLINDILNLSKIEARKMEIYLNDFHFPLFLNNLAEIFRIRAEQKNISFRYTPLSLLPSLVRGDEQKLRQILINLLGNAVKFTETGGVVFKVGYHEGKIRFQVEDTGIGIASEKLTEIFLPFHQVENSRHLVEGTGLGLTISKKLAKLMGSTLEVKSQLGSGSVFWLDLDLPEVLESTEIAKRQERSIVGFKGEKRKILVVDDKRENRLVLVNLLEPLGFEIVEATDGRDCLNKALEFKPDAILMDLVMPVVDGFEATRQLRKSTELKNIVIIATSASVFNYSQDKSREAGCDDFIPKPVQAKHLLERLGVHLGLEWVYGDWGLEQAAAGVADRDSEGVTEKSKPGAVKSQKSETVKSNAQTNNPKSKIQNLKLIAPPPEDIAVLLDLAMRGNIRGIDEQARRLEQLDEKFVSFASKLRQLAQDFQVRQIREFLKPYTLDHE</sequence>
<protein>
    <recommendedName>
        <fullName evidence="13">Circadian input-output histidine kinase CikA</fullName>
        <ecNumber evidence="4">2.7.13.3</ecNumber>
    </recommendedName>
</protein>